<dbReference type="GO" id="GO:0015940">
    <property type="term" value="P:pantothenate biosynthetic process"/>
    <property type="evidence" value="ECO:0007669"/>
    <property type="project" value="UniProtKB-UniPathway"/>
</dbReference>
<dbReference type="EMBL" id="UINC01018331">
    <property type="protein sequence ID" value="SVA76907.1"/>
    <property type="molecule type" value="Genomic_DNA"/>
</dbReference>
<dbReference type="InterPro" id="IPR014729">
    <property type="entry name" value="Rossmann-like_a/b/a_fold"/>
</dbReference>
<dbReference type="Gene3D" id="3.30.1300.10">
    <property type="entry name" value="Pantoate-beta-alanine ligase, C-terminal domain"/>
    <property type="match status" value="1"/>
</dbReference>
<keyword evidence="5" id="KW-0566">Pantothenate biosynthesis</keyword>
<dbReference type="InterPro" id="IPR003721">
    <property type="entry name" value="Pantoate_ligase"/>
</dbReference>
<proteinExistence type="inferred from homology"/>
<dbReference type="InterPro" id="IPR042176">
    <property type="entry name" value="Pantoate_ligase_C"/>
</dbReference>
<dbReference type="PANTHER" id="PTHR21299">
    <property type="entry name" value="CYTIDYLATE KINASE/PANTOATE-BETA-ALANINE LIGASE"/>
    <property type="match status" value="1"/>
</dbReference>
<dbReference type="FunFam" id="3.30.1300.10:FF:000001">
    <property type="entry name" value="Pantothenate synthetase"/>
    <property type="match status" value="1"/>
</dbReference>
<dbReference type="HAMAP" id="MF_00158">
    <property type="entry name" value="PanC"/>
    <property type="match status" value="1"/>
</dbReference>
<dbReference type="InterPro" id="IPR004821">
    <property type="entry name" value="Cyt_trans-like"/>
</dbReference>
<dbReference type="GO" id="GO:0004592">
    <property type="term" value="F:pantoate-beta-alanine ligase activity"/>
    <property type="evidence" value="ECO:0007669"/>
    <property type="project" value="UniProtKB-EC"/>
</dbReference>
<evidence type="ECO:0000256" key="9">
    <source>
        <dbReference type="ARBA" id="ARBA00048258"/>
    </source>
</evidence>
<keyword evidence="7" id="KW-0067">ATP-binding</keyword>
<comment type="pathway">
    <text evidence="1">Cofactor biosynthesis; (R)-pantothenate biosynthesis; (R)-pantothenate from (R)-pantoate and beta-alanine: step 1/1.</text>
</comment>
<dbReference type="NCBIfam" id="TIGR00018">
    <property type="entry name" value="panC"/>
    <property type="match status" value="1"/>
</dbReference>
<organism evidence="10">
    <name type="scientific">marine metagenome</name>
    <dbReference type="NCBI Taxonomy" id="408172"/>
    <lineage>
        <taxon>unclassified sequences</taxon>
        <taxon>metagenomes</taxon>
        <taxon>ecological metagenomes</taxon>
    </lineage>
</organism>
<evidence type="ECO:0000256" key="3">
    <source>
        <dbReference type="ARBA" id="ARBA00012219"/>
    </source>
</evidence>
<evidence type="ECO:0000256" key="4">
    <source>
        <dbReference type="ARBA" id="ARBA00022598"/>
    </source>
</evidence>
<dbReference type="SUPFAM" id="SSF52374">
    <property type="entry name" value="Nucleotidylyl transferase"/>
    <property type="match status" value="1"/>
</dbReference>
<dbReference type="GO" id="GO:0005524">
    <property type="term" value="F:ATP binding"/>
    <property type="evidence" value="ECO:0007669"/>
    <property type="project" value="UniProtKB-KW"/>
</dbReference>
<evidence type="ECO:0000256" key="1">
    <source>
        <dbReference type="ARBA" id="ARBA00004990"/>
    </source>
</evidence>
<dbReference type="GO" id="GO:0005829">
    <property type="term" value="C:cytosol"/>
    <property type="evidence" value="ECO:0007669"/>
    <property type="project" value="TreeGrafter"/>
</dbReference>
<sequence length="282" mass="31673">MKIITSIEDMKKWSSLTRFSDKVIGFVPTMGCLHEGHLSLIKTSIAECDATVVSIFVNPIQFSPNEDFNSYPRNIELDKKILQTIGIDVLFNPKQEDLYPEKFQTFVTVEDKTNYLCGARRPGFFRGVTTVVLKLFNIANPNIAYFGEKDWQQLEVVRTMVRDLNMDISIVGKPIVRDGDGLAMSSRNGYLSEEDRSSARSLSQALESAQALVIQGECSAENIRTEIRKIIEQKQGTEVDYISVCDPESFAEQTEIHSKVLVALAVRVGNTRLIDNRIIGKA</sequence>
<dbReference type="CDD" id="cd00560">
    <property type="entry name" value="PanC"/>
    <property type="match status" value="1"/>
</dbReference>
<evidence type="ECO:0000256" key="2">
    <source>
        <dbReference type="ARBA" id="ARBA00009256"/>
    </source>
</evidence>
<reference evidence="10" key="1">
    <citation type="submission" date="2018-05" db="EMBL/GenBank/DDBJ databases">
        <authorList>
            <person name="Lanie J.A."/>
            <person name="Ng W.-L."/>
            <person name="Kazmierczak K.M."/>
            <person name="Andrzejewski T.M."/>
            <person name="Davidsen T.M."/>
            <person name="Wayne K.J."/>
            <person name="Tettelin H."/>
            <person name="Glass J.I."/>
            <person name="Rusch D."/>
            <person name="Podicherti R."/>
            <person name="Tsui H.-C.T."/>
            <person name="Winkler M.E."/>
        </authorList>
    </citation>
    <scope>NUCLEOTIDE SEQUENCE</scope>
</reference>
<dbReference type="NCBIfam" id="TIGR00125">
    <property type="entry name" value="cyt_tran_rel"/>
    <property type="match status" value="1"/>
</dbReference>
<dbReference type="Gene3D" id="3.40.50.620">
    <property type="entry name" value="HUPs"/>
    <property type="match status" value="1"/>
</dbReference>
<keyword evidence="4" id="KW-0436">Ligase</keyword>
<dbReference type="UniPathway" id="UPA00028">
    <property type="reaction ID" value="UER00005"/>
</dbReference>
<comment type="similarity">
    <text evidence="2">Belongs to the pantothenate synthetase family.</text>
</comment>
<accession>A0A381YKB4</accession>
<evidence type="ECO:0000256" key="8">
    <source>
        <dbReference type="ARBA" id="ARBA00032806"/>
    </source>
</evidence>
<dbReference type="PANTHER" id="PTHR21299:SF1">
    <property type="entry name" value="PANTOATE--BETA-ALANINE LIGASE"/>
    <property type="match status" value="1"/>
</dbReference>
<dbReference type="Pfam" id="PF02569">
    <property type="entry name" value="Pantoate_ligase"/>
    <property type="match status" value="1"/>
</dbReference>
<protein>
    <recommendedName>
        <fullName evidence="3">pantoate--beta-alanine ligase (AMP-forming)</fullName>
        <ecNumber evidence="3">6.3.2.1</ecNumber>
    </recommendedName>
    <alternativeName>
        <fullName evidence="8">Pantoate-activating enzyme</fullName>
    </alternativeName>
</protein>
<gene>
    <name evidence="10" type="ORF">METZ01_LOCUS129761</name>
</gene>
<dbReference type="EC" id="6.3.2.1" evidence="3"/>
<name>A0A381YKB4_9ZZZZ</name>
<dbReference type="FunFam" id="3.40.50.620:FF:000013">
    <property type="entry name" value="Pantothenate synthetase"/>
    <property type="match status" value="1"/>
</dbReference>
<dbReference type="AlphaFoldDB" id="A0A381YKB4"/>
<evidence type="ECO:0000256" key="7">
    <source>
        <dbReference type="ARBA" id="ARBA00022840"/>
    </source>
</evidence>
<evidence type="ECO:0000256" key="5">
    <source>
        <dbReference type="ARBA" id="ARBA00022655"/>
    </source>
</evidence>
<evidence type="ECO:0000313" key="10">
    <source>
        <dbReference type="EMBL" id="SVA76907.1"/>
    </source>
</evidence>
<keyword evidence="6" id="KW-0547">Nucleotide-binding</keyword>
<evidence type="ECO:0000256" key="6">
    <source>
        <dbReference type="ARBA" id="ARBA00022741"/>
    </source>
</evidence>
<comment type="catalytic activity">
    <reaction evidence="9">
        <text>(R)-pantoate + beta-alanine + ATP = (R)-pantothenate + AMP + diphosphate + H(+)</text>
        <dbReference type="Rhea" id="RHEA:10912"/>
        <dbReference type="ChEBI" id="CHEBI:15378"/>
        <dbReference type="ChEBI" id="CHEBI:15980"/>
        <dbReference type="ChEBI" id="CHEBI:29032"/>
        <dbReference type="ChEBI" id="CHEBI:30616"/>
        <dbReference type="ChEBI" id="CHEBI:33019"/>
        <dbReference type="ChEBI" id="CHEBI:57966"/>
        <dbReference type="ChEBI" id="CHEBI:456215"/>
        <dbReference type="EC" id="6.3.2.1"/>
    </reaction>
</comment>